<name>A0ABW1P458_9PSEU</name>
<dbReference type="EMBL" id="JBHSQO010000012">
    <property type="protein sequence ID" value="MFC6090355.1"/>
    <property type="molecule type" value="Genomic_DNA"/>
</dbReference>
<keyword evidence="2" id="KW-1185">Reference proteome</keyword>
<reference evidence="2" key="1">
    <citation type="journal article" date="2019" name="Int. J. Syst. Evol. Microbiol.">
        <title>The Global Catalogue of Microorganisms (GCM) 10K type strain sequencing project: providing services to taxonomists for standard genome sequencing and annotation.</title>
        <authorList>
            <consortium name="The Broad Institute Genomics Platform"/>
            <consortium name="The Broad Institute Genome Sequencing Center for Infectious Disease"/>
            <person name="Wu L."/>
            <person name="Ma J."/>
        </authorList>
    </citation>
    <scope>NUCLEOTIDE SEQUENCE [LARGE SCALE GENOMIC DNA]</scope>
    <source>
        <strain evidence="2">CGMCC 4.7246</strain>
    </source>
</reference>
<comment type="caution">
    <text evidence="1">The sequence shown here is derived from an EMBL/GenBank/DDBJ whole genome shotgun (WGS) entry which is preliminary data.</text>
</comment>
<proteinExistence type="predicted"/>
<evidence type="ECO:0000313" key="2">
    <source>
        <dbReference type="Proteomes" id="UP001596220"/>
    </source>
</evidence>
<organism evidence="1 2">
    <name type="scientific">Saccharothrix lopnurensis</name>
    <dbReference type="NCBI Taxonomy" id="1670621"/>
    <lineage>
        <taxon>Bacteria</taxon>
        <taxon>Bacillati</taxon>
        <taxon>Actinomycetota</taxon>
        <taxon>Actinomycetes</taxon>
        <taxon>Pseudonocardiales</taxon>
        <taxon>Pseudonocardiaceae</taxon>
        <taxon>Saccharothrix</taxon>
    </lineage>
</organism>
<evidence type="ECO:0000313" key="1">
    <source>
        <dbReference type="EMBL" id="MFC6090355.1"/>
    </source>
</evidence>
<protein>
    <submittedName>
        <fullName evidence="1">Uncharacterized protein</fullName>
    </submittedName>
</protein>
<dbReference type="Proteomes" id="UP001596220">
    <property type="component" value="Unassembled WGS sequence"/>
</dbReference>
<gene>
    <name evidence="1" type="ORF">ACFP3R_13810</name>
</gene>
<dbReference type="RefSeq" id="WP_380636164.1">
    <property type="nucleotide sequence ID" value="NZ_JBHSQO010000012.1"/>
</dbReference>
<sequence>MFAVFAHPRSPEVRQQTRSALLHLRARLLLGLARFGAHPVTGLA</sequence>
<accession>A0ABW1P458</accession>